<feature type="transmembrane region" description="Helical" evidence="1">
    <location>
        <begin position="40"/>
        <end position="60"/>
    </location>
</feature>
<keyword evidence="1" id="KW-0812">Transmembrane</keyword>
<sequence length="73" mass="7885">MKKSSVLTLTKGVVFSYLISGICLLILAFLLFQFELPEGVLRGGIIFSYVFSCFLGGMVVSGKQEEKNICGGS</sequence>
<name>K1T897_9ZZZZ</name>
<keyword evidence="1" id="KW-1133">Transmembrane helix</keyword>
<dbReference type="AlphaFoldDB" id="K1T897"/>
<evidence type="ECO:0000256" key="1">
    <source>
        <dbReference type="SAM" id="Phobius"/>
    </source>
</evidence>
<dbReference type="EMBL" id="AJWZ01003009">
    <property type="protein sequence ID" value="EKC69392.1"/>
    <property type="molecule type" value="Genomic_DNA"/>
</dbReference>
<protein>
    <submittedName>
        <fullName evidence="2">Uncharacterized protein</fullName>
    </submittedName>
</protein>
<organism evidence="2">
    <name type="scientific">human gut metagenome</name>
    <dbReference type="NCBI Taxonomy" id="408170"/>
    <lineage>
        <taxon>unclassified sequences</taxon>
        <taxon>metagenomes</taxon>
        <taxon>organismal metagenomes</taxon>
    </lineage>
</organism>
<dbReference type="Pfam" id="PF12670">
    <property type="entry name" value="DUF3792"/>
    <property type="match status" value="1"/>
</dbReference>
<comment type="caution">
    <text evidence="2">The sequence shown here is derived from an EMBL/GenBank/DDBJ whole genome shotgun (WGS) entry which is preliminary data.</text>
</comment>
<gene>
    <name evidence="2" type="ORF">OBE_04432</name>
</gene>
<evidence type="ECO:0000313" key="2">
    <source>
        <dbReference type="EMBL" id="EKC69392.1"/>
    </source>
</evidence>
<reference evidence="2" key="1">
    <citation type="journal article" date="2013" name="Environ. Microbiol.">
        <title>Microbiota from the distal guts of lean and obese adolescents exhibit partial functional redundancy besides clear differences in community structure.</title>
        <authorList>
            <person name="Ferrer M."/>
            <person name="Ruiz A."/>
            <person name="Lanza F."/>
            <person name="Haange S.B."/>
            <person name="Oberbach A."/>
            <person name="Till H."/>
            <person name="Bargiela R."/>
            <person name="Campoy C."/>
            <person name="Segura M.T."/>
            <person name="Richter M."/>
            <person name="von Bergen M."/>
            <person name="Seifert J."/>
            <person name="Suarez A."/>
        </authorList>
    </citation>
    <scope>NUCLEOTIDE SEQUENCE</scope>
</reference>
<dbReference type="NCBIfam" id="TIGR04086">
    <property type="entry name" value="TIGR04086_membr"/>
    <property type="match status" value="1"/>
</dbReference>
<proteinExistence type="predicted"/>
<dbReference type="InterPro" id="IPR023804">
    <property type="entry name" value="DUF3792_TM"/>
</dbReference>
<accession>K1T897</accession>
<feature type="transmembrane region" description="Helical" evidence="1">
    <location>
        <begin position="12"/>
        <end position="34"/>
    </location>
</feature>
<keyword evidence="1" id="KW-0472">Membrane</keyword>